<proteinExistence type="predicted"/>
<evidence type="ECO:0000313" key="1">
    <source>
        <dbReference type="EMBL" id="QOE32078.1"/>
    </source>
</evidence>
<keyword evidence="2" id="KW-1185">Reference proteome</keyword>
<dbReference type="CDD" id="cd01029">
    <property type="entry name" value="TOPRIM_primases"/>
    <property type="match status" value="1"/>
</dbReference>
<dbReference type="EMBL" id="MT708544">
    <property type="protein sequence ID" value="QOE32078.1"/>
    <property type="molecule type" value="Genomic_DNA"/>
</dbReference>
<organism evidence="1 2">
    <name type="scientific">Rhizobium phage Palo</name>
    <dbReference type="NCBI Taxonomy" id="2767573"/>
    <lineage>
        <taxon>Viruses</taxon>
        <taxon>Duplodnaviria</taxon>
        <taxon>Heunggongvirae</taxon>
        <taxon>Uroviricota</taxon>
        <taxon>Caudoviricetes</taxon>
        <taxon>Autographivirales</taxon>
        <taxon>Dunnvirinae</taxon>
        <taxon>Palovirus</taxon>
        <taxon>Palovirus palo</taxon>
    </lineage>
</organism>
<dbReference type="InterPro" id="IPR034154">
    <property type="entry name" value="TOPRIM_DnaG/twinkle"/>
</dbReference>
<reference evidence="1 2" key="1">
    <citation type="submission" date="2020-07" db="EMBL/GenBank/DDBJ databases">
        <title>Complete genome sequence of Rhizobium phaseoli phage Palo.</title>
        <authorList>
            <person name="Nabhani A."/>
            <person name="Rushing L."/>
            <person name="Newkirk H."/>
            <person name="Gonzalez C."/>
            <person name="Young R."/>
            <person name="Liu M."/>
        </authorList>
    </citation>
    <scope>NUCLEOTIDE SEQUENCE [LARGE SCALE GENOMIC DNA]</scope>
</reference>
<dbReference type="SUPFAM" id="SSF56731">
    <property type="entry name" value="DNA primase core"/>
    <property type="match status" value="1"/>
</dbReference>
<name>A0A7L8G6X2_9CAUD</name>
<dbReference type="Proteomes" id="UP000516590">
    <property type="component" value="Segment"/>
</dbReference>
<gene>
    <name evidence="1" type="ORF">CPT_Palo_019</name>
</gene>
<protein>
    <submittedName>
        <fullName evidence="1">DNA primase</fullName>
    </submittedName>
</protein>
<sequence length="312" mass="34682">MKITEANFVTLAKSLTLNGKKKYVHCGSSPSMTLYNSVMRITAYCHRCEERYHSQREGLIPLASLQEYQRQTTSTHTMQLPSDSCTVFKAEEPISLLWMTWLLKGGISQTLRDVYSLAWSKNYGRALLPVYSSTGEITDLVLRALLPQQKPKYLMDSVSPSTSVFLSKQSRARFLSVDPSLYLYDVVIVEDVLSAIRVGEFIPTGSLLGTTASQGKLERVLQHSMASRQPRVGLWLDPDQAGAAGNAKLRRTLDLFGLEYGIISSPKDPKNITDSEIMRRLASDRYHPLADYEAEEGFSYPVPSNPSGGTAG</sequence>
<accession>A0A7L8G6X2</accession>
<evidence type="ECO:0000313" key="2">
    <source>
        <dbReference type="Proteomes" id="UP000516590"/>
    </source>
</evidence>